<keyword evidence="2" id="KW-1133">Transmembrane helix</keyword>
<feature type="repeat" description="TPR" evidence="1">
    <location>
        <begin position="338"/>
        <end position="371"/>
    </location>
</feature>
<dbReference type="InterPro" id="IPR019734">
    <property type="entry name" value="TPR_rpt"/>
</dbReference>
<protein>
    <submittedName>
        <fullName evidence="3">Tetratricopeptide repeat protein</fullName>
    </submittedName>
</protein>
<dbReference type="SUPFAM" id="SSF48452">
    <property type="entry name" value="TPR-like"/>
    <property type="match status" value="1"/>
</dbReference>
<sequence>MNNRETATLNPLHDSNDFNTSGHVNPSRGRTVSFLFAILLTCLAGWWLQNIRSAGGLSLPYVRSDIIIVSFLCMLPLALLLTEWICVELKRRRFQLFLLVQSLFFIGTVIILIQAVNNAQSSSTFSSSDAWESLVLRPTVAFFVMTSFLLVVGNLVLTQETTQIKSKGALVWFLALLTALVIPRFYVESRVDEAVIKIEEYIASGRLGDARRLTREVTVLSPWVQIDSKPAGDVAHDLDRACYDLEQSLAFMKLRPVPSEEQTYHAARLHTILGQPAKAIRLLEPWSEKSSTSPLTLQLLGNIYQHQENWANSERYFRRSLKAWQKLPKSEQQQVGIVSAWKGIAFAERKRGNYEAAENAYLSALSLAPTADQHFLLAQFYEDTQQTAKANKHAQQAMVLNPTHYETSGKKLIASLQKQHFGCLSVWRHGSQ</sequence>
<organism evidence="3 4">
    <name type="scientific">Gimesia aquarii</name>
    <dbReference type="NCBI Taxonomy" id="2527964"/>
    <lineage>
        <taxon>Bacteria</taxon>
        <taxon>Pseudomonadati</taxon>
        <taxon>Planctomycetota</taxon>
        <taxon>Planctomycetia</taxon>
        <taxon>Planctomycetales</taxon>
        <taxon>Planctomycetaceae</taxon>
        <taxon>Gimesia</taxon>
    </lineage>
</organism>
<feature type="transmembrane region" description="Helical" evidence="2">
    <location>
        <begin position="31"/>
        <end position="49"/>
    </location>
</feature>
<dbReference type="EMBL" id="CP037920">
    <property type="protein sequence ID" value="QDT98756.1"/>
    <property type="molecule type" value="Genomic_DNA"/>
</dbReference>
<dbReference type="InterPro" id="IPR011990">
    <property type="entry name" value="TPR-like_helical_dom_sf"/>
</dbReference>
<dbReference type="Proteomes" id="UP000318704">
    <property type="component" value="Chromosome"/>
</dbReference>
<feature type="transmembrane region" description="Helical" evidence="2">
    <location>
        <begin position="94"/>
        <end position="115"/>
    </location>
</feature>
<gene>
    <name evidence="3" type="ORF">V144x_42630</name>
</gene>
<proteinExistence type="predicted"/>
<dbReference type="KEGG" id="gaw:V144x_42630"/>
<keyword evidence="2" id="KW-0472">Membrane</keyword>
<dbReference type="Gene3D" id="1.25.40.10">
    <property type="entry name" value="Tetratricopeptide repeat domain"/>
    <property type="match status" value="1"/>
</dbReference>
<accession>A0A517W0I6</accession>
<dbReference type="Pfam" id="PF13424">
    <property type="entry name" value="TPR_12"/>
    <property type="match status" value="1"/>
</dbReference>
<feature type="transmembrane region" description="Helical" evidence="2">
    <location>
        <begin position="61"/>
        <end position="82"/>
    </location>
</feature>
<evidence type="ECO:0000256" key="1">
    <source>
        <dbReference type="PROSITE-ProRule" id="PRU00339"/>
    </source>
</evidence>
<evidence type="ECO:0000313" key="3">
    <source>
        <dbReference type="EMBL" id="QDT98756.1"/>
    </source>
</evidence>
<keyword evidence="1" id="KW-0802">TPR repeat</keyword>
<feature type="transmembrane region" description="Helical" evidence="2">
    <location>
        <begin position="135"/>
        <end position="157"/>
    </location>
</feature>
<dbReference type="AlphaFoldDB" id="A0A517W0I6"/>
<evidence type="ECO:0000313" key="4">
    <source>
        <dbReference type="Proteomes" id="UP000318704"/>
    </source>
</evidence>
<dbReference type="RefSeq" id="WP_144987681.1">
    <property type="nucleotide sequence ID" value="NZ_CP037920.1"/>
</dbReference>
<dbReference type="SMART" id="SM00028">
    <property type="entry name" value="TPR"/>
    <property type="match status" value="3"/>
</dbReference>
<reference evidence="3 4" key="1">
    <citation type="submission" date="2019-03" db="EMBL/GenBank/DDBJ databases">
        <title>Deep-cultivation of Planctomycetes and their phenomic and genomic characterization uncovers novel biology.</title>
        <authorList>
            <person name="Wiegand S."/>
            <person name="Jogler M."/>
            <person name="Boedeker C."/>
            <person name="Pinto D."/>
            <person name="Vollmers J."/>
            <person name="Rivas-Marin E."/>
            <person name="Kohn T."/>
            <person name="Peeters S.H."/>
            <person name="Heuer A."/>
            <person name="Rast P."/>
            <person name="Oberbeckmann S."/>
            <person name="Bunk B."/>
            <person name="Jeske O."/>
            <person name="Meyerdierks A."/>
            <person name="Storesund J.E."/>
            <person name="Kallscheuer N."/>
            <person name="Luecker S."/>
            <person name="Lage O.M."/>
            <person name="Pohl T."/>
            <person name="Merkel B.J."/>
            <person name="Hornburger P."/>
            <person name="Mueller R.-W."/>
            <person name="Bruemmer F."/>
            <person name="Labrenz M."/>
            <person name="Spormann A.M."/>
            <person name="Op den Camp H."/>
            <person name="Overmann J."/>
            <person name="Amann R."/>
            <person name="Jetten M.S.M."/>
            <person name="Mascher T."/>
            <person name="Medema M.H."/>
            <person name="Devos D.P."/>
            <person name="Kaster A.-K."/>
            <person name="Ovreas L."/>
            <person name="Rohde M."/>
            <person name="Galperin M.Y."/>
            <person name="Jogler C."/>
        </authorList>
    </citation>
    <scope>NUCLEOTIDE SEQUENCE [LARGE SCALE GENOMIC DNA]</scope>
    <source>
        <strain evidence="3 4">V144</strain>
    </source>
</reference>
<name>A0A517W0I6_9PLAN</name>
<dbReference type="PROSITE" id="PS50005">
    <property type="entry name" value="TPR"/>
    <property type="match status" value="1"/>
</dbReference>
<keyword evidence="2" id="KW-0812">Transmembrane</keyword>
<evidence type="ECO:0000256" key="2">
    <source>
        <dbReference type="SAM" id="Phobius"/>
    </source>
</evidence>
<feature type="transmembrane region" description="Helical" evidence="2">
    <location>
        <begin position="169"/>
        <end position="187"/>
    </location>
</feature>